<dbReference type="GO" id="GO:0016020">
    <property type="term" value="C:membrane"/>
    <property type="evidence" value="ECO:0007669"/>
    <property type="project" value="InterPro"/>
</dbReference>
<protein>
    <submittedName>
        <fullName evidence="4">Membrane transporter</fullName>
    </submittedName>
</protein>
<dbReference type="GO" id="GO:0004190">
    <property type="term" value="F:aspartic-type endopeptidase activity"/>
    <property type="evidence" value="ECO:0000318"/>
    <property type="project" value="GO_Central"/>
</dbReference>
<organism evidence="4 5">
    <name type="scientific">Pristionchus pacificus</name>
    <name type="common">Parasitic nematode worm</name>
    <dbReference type="NCBI Taxonomy" id="54126"/>
    <lineage>
        <taxon>Eukaryota</taxon>
        <taxon>Metazoa</taxon>
        <taxon>Ecdysozoa</taxon>
        <taxon>Nematoda</taxon>
        <taxon>Chromadorea</taxon>
        <taxon>Rhabditida</taxon>
        <taxon>Rhabditina</taxon>
        <taxon>Diplogasteromorpha</taxon>
        <taxon>Diplogasteroidea</taxon>
        <taxon>Neodiplogasteridae</taxon>
        <taxon>Pristionchus</taxon>
    </lineage>
</organism>
<keyword evidence="5" id="KW-1185">Reference proteome</keyword>
<dbReference type="InterPro" id="IPR004151">
    <property type="entry name" value="7TM_GPCR_serpentine_rcpt_Sre"/>
</dbReference>
<dbReference type="InterPro" id="IPR033121">
    <property type="entry name" value="PEPTIDASE_A1"/>
</dbReference>
<dbReference type="Pfam" id="PF07690">
    <property type="entry name" value="MFS_1"/>
    <property type="match status" value="1"/>
</dbReference>
<keyword evidence="3" id="KW-0378">Hydrolase</keyword>
<dbReference type="PROSITE" id="PS51767">
    <property type="entry name" value="PEPTIDASE_A1"/>
    <property type="match status" value="1"/>
</dbReference>
<gene>
    <name evidence="4" type="primary">WBGene00278860</name>
</gene>
<name>A0A2A6C3B3_PRIPA</name>
<accession>A0A8R1UTY9</accession>
<dbReference type="InterPro" id="IPR021109">
    <property type="entry name" value="Peptidase_aspartic_dom_sf"/>
</dbReference>
<dbReference type="AlphaFoldDB" id="A0A2A6C3B3"/>
<dbReference type="Gene3D" id="1.20.1250.20">
    <property type="entry name" value="MFS general substrate transporter like domains"/>
    <property type="match status" value="2"/>
</dbReference>
<keyword evidence="3" id="KW-0645">Protease</keyword>
<dbReference type="Pfam" id="PF03125">
    <property type="entry name" value="Sre"/>
    <property type="match status" value="1"/>
</dbReference>
<reference evidence="4" key="2">
    <citation type="submission" date="2022-06" db="UniProtKB">
        <authorList>
            <consortium name="EnsemblMetazoa"/>
        </authorList>
    </citation>
    <scope>IDENTIFICATION</scope>
    <source>
        <strain evidence="4">PS312</strain>
    </source>
</reference>
<comment type="similarity">
    <text evidence="2 3">Belongs to the peptidase A1 family.</text>
</comment>
<dbReference type="PANTHER" id="PTHR47966">
    <property type="entry name" value="BETA-SITE APP-CLEAVING ENZYME, ISOFORM A-RELATED"/>
    <property type="match status" value="1"/>
</dbReference>
<evidence type="ECO:0000313" key="5">
    <source>
        <dbReference type="Proteomes" id="UP000005239"/>
    </source>
</evidence>
<dbReference type="GO" id="GO:0005764">
    <property type="term" value="C:lysosome"/>
    <property type="evidence" value="ECO:0000318"/>
    <property type="project" value="GO_Central"/>
</dbReference>
<dbReference type="CDD" id="cd05471">
    <property type="entry name" value="pepsin_like"/>
    <property type="match status" value="1"/>
</dbReference>
<proteinExistence type="inferred from homology"/>
<dbReference type="Proteomes" id="UP000005239">
    <property type="component" value="Unassembled WGS sequence"/>
</dbReference>
<dbReference type="Gene3D" id="2.40.70.10">
    <property type="entry name" value="Acid Proteases"/>
    <property type="match status" value="2"/>
</dbReference>
<dbReference type="InterPro" id="IPR001969">
    <property type="entry name" value="Aspartic_peptidase_AS"/>
</dbReference>
<evidence type="ECO:0000256" key="3">
    <source>
        <dbReference type="RuleBase" id="RU000454"/>
    </source>
</evidence>
<evidence type="ECO:0000256" key="2">
    <source>
        <dbReference type="ARBA" id="ARBA00007447"/>
    </source>
</evidence>
<comment type="similarity">
    <text evidence="1">Belongs to the nematode receptor-like protein sre family.</text>
</comment>
<dbReference type="InterPro" id="IPR034164">
    <property type="entry name" value="Pepsin-like_dom"/>
</dbReference>
<dbReference type="PANTHER" id="PTHR47966:SF45">
    <property type="entry name" value="PEPTIDASE A1 DOMAIN-CONTAINING PROTEIN"/>
    <property type="match status" value="1"/>
</dbReference>
<dbReference type="PROSITE" id="PS00141">
    <property type="entry name" value="ASP_PROTEASE"/>
    <property type="match status" value="2"/>
</dbReference>
<reference evidence="5" key="1">
    <citation type="journal article" date="2008" name="Nat. Genet.">
        <title>The Pristionchus pacificus genome provides a unique perspective on nematode lifestyle and parasitism.</title>
        <authorList>
            <person name="Dieterich C."/>
            <person name="Clifton S.W."/>
            <person name="Schuster L.N."/>
            <person name="Chinwalla A."/>
            <person name="Delehaunty K."/>
            <person name="Dinkelacker I."/>
            <person name="Fulton L."/>
            <person name="Fulton R."/>
            <person name="Godfrey J."/>
            <person name="Minx P."/>
            <person name="Mitreva M."/>
            <person name="Roeseler W."/>
            <person name="Tian H."/>
            <person name="Witte H."/>
            <person name="Yang S.P."/>
            <person name="Wilson R.K."/>
            <person name="Sommer R.J."/>
        </authorList>
    </citation>
    <scope>NUCLEOTIDE SEQUENCE [LARGE SCALE GENOMIC DNA]</scope>
    <source>
        <strain evidence="5">PS312</strain>
    </source>
</reference>
<dbReference type="InterPro" id="IPR001461">
    <property type="entry name" value="Aspartic_peptidase_A1"/>
</dbReference>
<dbReference type="GO" id="GO:0006508">
    <property type="term" value="P:proteolysis"/>
    <property type="evidence" value="ECO:0000318"/>
    <property type="project" value="GO_Central"/>
</dbReference>
<dbReference type="Pfam" id="PF00026">
    <property type="entry name" value="Asp"/>
    <property type="match status" value="2"/>
</dbReference>
<dbReference type="SUPFAM" id="SSF103473">
    <property type="entry name" value="MFS general substrate transporter"/>
    <property type="match status" value="1"/>
</dbReference>
<dbReference type="InterPro" id="IPR011701">
    <property type="entry name" value="MFS"/>
</dbReference>
<dbReference type="InterPro" id="IPR036259">
    <property type="entry name" value="MFS_trans_sf"/>
</dbReference>
<dbReference type="GO" id="GO:0022857">
    <property type="term" value="F:transmembrane transporter activity"/>
    <property type="evidence" value="ECO:0007669"/>
    <property type="project" value="InterPro"/>
</dbReference>
<evidence type="ECO:0000313" key="4">
    <source>
        <dbReference type="EnsemblMetazoa" id="PPA40491.1"/>
    </source>
</evidence>
<dbReference type="SUPFAM" id="SSF50630">
    <property type="entry name" value="Acid proteases"/>
    <property type="match status" value="1"/>
</dbReference>
<dbReference type="EnsemblMetazoa" id="PPA40491.1">
    <property type="protein sequence ID" value="PPA40491.1"/>
    <property type="gene ID" value="WBGene00278860"/>
</dbReference>
<dbReference type="PRINTS" id="PR00792">
    <property type="entry name" value="PEPSIN"/>
</dbReference>
<dbReference type="GO" id="GO:0007606">
    <property type="term" value="P:sensory perception of chemical stimulus"/>
    <property type="evidence" value="ECO:0007669"/>
    <property type="project" value="InterPro"/>
</dbReference>
<keyword evidence="3" id="KW-0064">Aspartyl protease</keyword>
<accession>A0A2A6C3B3</accession>
<dbReference type="GO" id="GO:0006915">
    <property type="term" value="P:apoptotic process"/>
    <property type="evidence" value="ECO:0000318"/>
    <property type="project" value="GO_Central"/>
</dbReference>
<sequence>MCSGNGPNEIDQEKSMGGAFREEECNAHSREAQCPCRITREGIVNGYDDSAYIGNITIGTPAQTFQVILDTGSANLWIPYIACEKTADCARSFFCEMECDPHCCKKKVTKTTRNSVYANKHLFDSSKSSTYIKAILFTFFLIDKDTVRLGDVGTNPLPIPGCTFGQATHLAQFFSEQPIDGILGLSYQSLSVNNVKPPFIEAIDQRLVDKPLFTVWLEHEGFLENVNGGIFTYGDVISDTGTSLLAAPQDVVEKIATEAGGVLSIDANEQKSELQYKKEWQLYTIDCDANIPDLQLTIGSTTYSLNYINMIFPCSMLRFDYAIFVNRSSIDSHWPIFEIISCTEAIIHASVIFIFPIIAWITWKAEPLHRNIRYGLIACIFKGGIGAGSRLVLLGGQHFVQNFEEYRILLLIASIERRMFYPFFALLLSQVTMERLVATFFWSWYEQQGWTTIFVLVGTGSVIEIFSAFIAFFLTFHCDILVPNIRWILFSVCAILLGAGLLKRRCGPSFGIYSLSRIYQLRENIAIMKMILKLAGPVTKYTTPALVFYYLYILPPKTSKYEFLRNFSIAIFDWWIAVLSLAITITFPVFDFRFQRVAVQIPIFRNLISAKNLNSAKVFSTKHVPNNANQATDLYFRIVPLIQEHFGVDDTETAIIRTSSSITHTISLALIWIIGDAFDRKKFFLISAITWIACSLISVFLGADSFVIFVVFRSLGAAASSVFGVLVPVMLADLFKDRALGVALMCMTACEAVSGTSFVLMTVRISMEMFYGRALTFWFPSYILSAFNTFPESFKGLSYTTFTTLKSLASLIGTFSGLPAILWFAQSWYHAACPFHGREGNPRAYPIVVSIGTVVYATMVIASVLLLVKSYIASLVATFLTGVGSAAIISLNQQMVLMVVPANSRAAAVALSRLFSGIVSTPSAQLIGVITDAIRGDSELPYDRYHAYQMGLIFTSAVMIAVFFCNLVTIVYFPKDCKAAEEWEKEEEVTENEHFPLIRNEQ</sequence>
<evidence type="ECO:0000256" key="1">
    <source>
        <dbReference type="ARBA" id="ARBA00006803"/>
    </source>
</evidence>